<evidence type="ECO:0000256" key="4">
    <source>
        <dbReference type="RuleBase" id="RU003357"/>
    </source>
</evidence>
<feature type="domain" description="TonB-dependent receptor-like beta-barrel" evidence="6">
    <location>
        <begin position="353"/>
        <end position="801"/>
    </location>
</feature>
<dbReference type="RefSeq" id="WP_110450299.1">
    <property type="nucleotide sequence ID" value="NZ_CP029479.1"/>
</dbReference>
<dbReference type="PANTHER" id="PTHR40980">
    <property type="entry name" value="PLUG DOMAIN-CONTAINING PROTEIN"/>
    <property type="match status" value="1"/>
</dbReference>
<evidence type="ECO:0000259" key="7">
    <source>
        <dbReference type="Pfam" id="PF07715"/>
    </source>
</evidence>
<feature type="chain" id="PRO_5016325678" evidence="5">
    <location>
        <begin position="24"/>
        <end position="875"/>
    </location>
</feature>
<dbReference type="InterPro" id="IPR000531">
    <property type="entry name" value="Beta-barrel_TonB"/>
</dbReference>
<comment type="similarity">
    <text evidence="4">Belongs to the TonB-dependent receptor family.</text>
</comment>
<dbReference type="AlphaFoldDB" id="A0A2Z3HR73"/>
<evidence type="ECO:0000256" key="2">
    <source>
        <dbReference type="ARBA" id="ARBA00023136"/>
    </source>
</evidence>
<comment type="subcellular location">
    <subcellularLocation>
        <location evidence="1 4">Cell outer membrane</location>
    </subcellularLocation>
</comment>
<keyword evidence="4" id="KW-0798">TonB box</keyword>
<evidence type="ECO:0000259" key="6">
    <source>
        <dbReference type="Pfam" id="PF00593"/>
    </source>
</evidence>
<accession>A0A2Z3HR73</accession>
<dbReference type="Proteomes" id="UP000247763">
    <property type="component" value="Chromosome"/>
</dbReference>
<dbReference type="InterPro" id="IPR036942">
    <property type="entry name" value="Beta-barrel_TonB_sf"/>
</dbReference>
<dbReference type="Pfam" id="PF07715">
    <property type="entry name" value="Plug"/>
    <property type="match status" value="1"/>
</dbReference>
<evidence type="ECO:0000256" key="5">
    <source>
        <dbReference type="SAM" id="SignalP"/>
    </source>
</evidence>
<dbReference type="EMBL" id="CP029479">
    <property type="protein sequence ID" value="AWM77732.1"/>
    <property type="molecule type" value="Genomic_DNA"/>
</dbReference>
<proteinExistence type="inferred from homology"/>
<sequence length="875" mass="96204">MNRTLRTLLLAGAALTTAHSAFAQTPPPAGGAEVEEIIVNGRFIPDVIRDTAEVANFLSVEDVQRAGDDNAAQALTRITGISLVSGKFVYVRGLGERYSQALLNGSPLPSPEPLQRVIPLDLFPASILAGTVIQKTYSANYPGEFGGGIIDLQTVGAPDESFVKLGVGLSVDTETSGNRGLTYFGSETDWTGFDNGARKLPVGIRQFAASRPVVPGTSAGGLTTDQYKAVARSFTNAPLNVLQRARTPGNGNFDISAGHSLDTDYGRIGAIGVMSYRNGWQTRKGVRQTTVPDIGGLALATDATFEANQNDIAWSGLAGLAWEMDENEVRYTGLWIRSTSKRARITSNSALSQGNTNVNAYYSEWYERILQLSQLSGKHRIGDWDLQWRGTYGRTARQAPYERMYRYGLAADGSRTALLSGANQLVSFSDLDENIGSANVDLAYDLPVEFVRQAQLKMGAAWQKNSRTSVRRDFTYDQGRNWDPARYAGERIDYLVSDRNINDDIIMLRELTGSSLTGDAAMYDAGLEVAAAYIQVDSEIRPLLRGSLGLRYETADQYVKTLDIFNEAAGPIFSRTVTKDYVLPAATLTWNFAEDQQLRFGVSKTIGRPQFREMAPQRYRDTETDRILTGNPYLEDTIFINVDARYERYFSNGQYVTLGAFYKNMEKPVEALAVLGSDGAFRQTFYNAPAADIYGGEFEFKKFFDLDTGSGWVDERRWLVALNYTYTASKLKVSDGDTIILDITGIATTPPAKDYLTGGEKLQGQSDHLANLQLGFENEDAGSQATILVTYTSERVAARSSSLDLPDLVQDPGVRVDFVYRRNFEVQGREMTASFEARNLTGTDAQEYQEAGGRRFDTNSFDVGQSFSVGLSAKF</sequence>
<keyword evidence="8" id="KW-0675">Receptor</keyword>
<feature type="signal peptide" evidence="5">
    <location>
        <begin position="1"/>
        <end position="23"/>
    </location>
</feature>
<gene>
    <name evidence="8" type="ORF">HYN04_08115</name>
</gene>
<dbReference type="SUPFAM" id="SSF56935">
    <property type="entry name" value="Porins"/>
    <property type="match status" value="1"/>
</dbReference>
<keyword evidence="2 4" id="KW-0472">Membrane</keyword>
<organism evidence="8 9">
    <name type="scientific">Phenylobacterium parvum</name>
    <dbReference type="NCBI Taxonomy" id="2201350"/>
    <lineage>
        <taxon>Bacteria</taxon>
        <taxon>Pseudomonadati</taxon>
        <taxon>Pseudomonadota</taxon>
        <taxon>Alphaproteobacteria</taxon>
        <taxon>Caulobacterales</taxon>
        <taxon>Caulobacteraceae</taxon>
        <taxon>Phenylobacterium</taxon>
    </lineage>
</organism>
<dbReference type="InterPro" id="IPR012910">
    <property type="entry name" value="Plug_dom"/>
</dbReference>
<dbReference type="Gene3D" id="2.170.130.10">
    <property type="entry name" value="TonB-dependent receptor, plug domain"/>
    <property type="match status" value="1"/>
</dbReference>
<keyword evidence="5" id="KW-0732">Signal</keyword>
<keyword evidence="3" id="KW-0998">Cell outer membrane</keyword>
<dbReference type="Pfam" id="PF00593">
    <property type="entry name" value="TonB_dep_Rec_b-barrel"/>
    <property type="match status" value="1"/>
</dbReference>
<dbReference type="PANTHER" id="PTHR40980:SF5">
    <property type="entry name" value="TONB-DEPENDENT RECEPTOR"/>
    <property type="match status" value="1"/>
</dbReference>
<dbReference type="Gene3D" id="2.40.170.20">
    <property type="entry name" value="TonB-dependent receptor, beta-barrel domain"/>
    <property type="match status" value="1"/>
</dbReference>
<name>A0A2Z3HR73_9CAUL</name>
<keyword evidence="9" id="KW-1185">Reference proteome</keyword>
<protein>
    <submittedName>
        <fullName evidence="8">TonB-dependent receptor</fullName>
    </submittedName>
</protein>
<dbReference type="OrthoDB" id="9768470at2"/>
<evidence type="ECO:0000313" key="9">
    <source>
        <dbReference type="Proteomes" id="UP000247763"/>
    </source>
</evidence>
<feature type="domain" description="TonB-dependent receptor plug" evidence="7">
    <location>
        <begin position="49"/>
        <end position="148"/>
    </location>
</feature>
<dbReference type="GO" id="GO:0009279">
    <property type="term" value="C:cell outer membrane"/>
    <property type="evidence" value="ECO:0007669"/>
    <property type="project" value="UniProtKB-SubCell"/>
</dbReference>
<dbReference type="KEGG" id="phb:HYN04_08115"/>
<evidence type="ECO:0000256" key="3">
    <source>
        <dbReference type="ARBA" id="ARBA00023237"/>
    </source>
</evidence>
<evidence type="ECO:0000256" key="1">
    <source>
        <dbReference type="ARBA" id="ARBA00004442"/>
    </source>
</evidence>
<reference evidence="9" key="1">
    <citation type="submission" date="2018-05" db="EMBL/GenBank/DDBJ databases">
        <title>Genome sequencing of Phenylobacterium sp. HYN0004.</title>
        <authorList>
            <person name="Yi H."/>
            <person name="Baek C."/>
        </authorList>
    </citation>
    <scope>NUCLEOTIDE SEQUENCE [LARGE SCALE GENOMIC DNA]</scope>
    <source>
        <strain evidence="9">HYN0004</strain>
    </source>
</reference>
<evidence type="ECO:0000313" key="8">
    <source>
        <dbReference type="EMBL" id="AWM77732.1"/>
    </source>
</evidence>
<dbReference type="InterPro" id="IPR037066">
    <property type="entry name" value="Plug_dom_sf"/>
</dbReference>